<dbReference type="Gramene" id="AET2Gv20540800.1">
    <property type="protein sequence ID" value="AET2Gv20540800.1"/>
    <property type="gene ID" value="AET2Gv20540800"/>
</dbReference>
<dbReference type="Proteomes" id="UP000015105">
    <property type="component" value="Chromosome 2D"/>
</dbReference>
<reference evidence="3" key="1">
    <citation type="journal article" date="2014" name="Science">
        <title>Ancient hybridizations among the ancestral genomes of bread wheat.</title>
        <authorList>
            <consortium name="International Wheat Genome Sequencing Consortium,"/>
            <person name="Marcussen T."/>
            <person name="Sandve S.R."/>
            <person name="Heier L."/>
            <person name="Spannagl M."/>
            <person name="Pfeifer M."/>
            <person name="Jakobsen K.S."/>
            <person name="Wulff B.B."/>
            <person name="Steuernagel B."/>
            <person name="Mayer K.F."/>
            <person name="Olsen O.A."/>
        </authorList>
    </citation>
    <scope>NUCLEOTIDE SEQUENCE [LARGE SCALE GENOMIC DNA]</scope>
    <source>
        <strain evidence="3">cv. AL8/78</strain>
    </source>
</reference>
<name>A0A453BK25_AEGTS</name>
<keyword evidence="3" id="KW-1185">Reference proteome</keyword>
<sequence length="33" mass="3660">MTTRRSRRKKEVEPSAAENATPKTLENSTADSP</sequence>
<evidence type="ECO:0000313" key="3">
    <source>
        <dbReference type="Proteomes" id="UP000015105"/>
    </source>
</evidence>
<reference evidence="2" key="5">
    <citation type="journal article" date="2021" name="G3 (Bethesda)">
        <title>Aegilops tauschii genome assembly Aet v5.0 features greater sequence contiguity and improved annotation.</title>
        <authorList>
            <person name="Wang L."/>
            <person name="Zhu T."/>
            <person name="Rodriguez J.C."/>
            <person name="Deal K.R."/>
            <person name="Dubcovsky J."/>
            <person name="McGuire P.E."/>
            <person name="Lux T."/>
            <person name="Spannagl M."/>
            <person name="Mayer K.F.X."/>
            <person name="Baldrich P."/>
            <person name="Meyers B.C."/>
            <person name="Huo N."/>
            <person name="Gu Y.Q."/>
            <person name="Zhou H."/>
            <person name="Devos K.M."/>
            <person name="Bennetzen J.L."/>
            <person name="Unver T."/>
            <person name="Budak H."/>
            <person name="Gulick P.J."/>
            <person name="Galiba G."/>
            <person name="Kalapos B."/>
            <person name="Nelson D.R."/>
            <person name="Li P."/>
            <person name="You F.M."/>
            <person name="Luo M.C."/>
            <person name="Dvorak J."/>
        </authorList>
    </citation>
    <scope>NUCLEOTIDE SEQUENCE [LARGE SCALE GENOMIC DNA]</scope>
    <source>
        <strain evidence="2">cv. AL8/78</strain>
    </source>
</reference>
<feature type="compositionally biased region" description="Polar residues" evidence="1">
    <location>
        <begin position="21"/>
        <end position="33"/>
    </location>
</feature>
<evidence type="ECO:0000313" key="2">
    <source>
        <dbReference type="EnsemblPlants" id="AET2Gv20540800.1"/>
    </source>
</evidence>
<reference evidence="2" key="4">
    <citation type="submission" date="2019-03" db="UniProtKB">
        <authorList>
            <consortium name="EnsemblPlants"/>
        </authorList>
    </citation>
    <scope>IDENTIFICATION</scope>
</reference>
<feature type="region of interest" description="Disordered" evidence="1">
    <location>
        <begin position="1"/>
        <end position="33"/>
    </location>
</feature>
<proteinExistence type="predicted"/>
<protein>
    <submittedName>
        <fullName evidence="2">Uncharacterized protein</fullName>
    </submittedName>
</protein>
<dbReference type="AlphaFoldDB" id="A0A453BK25"/>
<evidence type="ECO:0000256" key="1">
    <source>
        <dbReference type="SAM" id="MobiDB-lite"/>
    </source>
</evidence>
<dbReference type="Gramene" id="AET2Gv20540800.13">
    <property type="protein sequence ID" value="AET2Gv20540800.13"/>
    <property type="gene ID" value="AET2Gv20540800"/>
</dbReference>
<dbReference type="EnsemblPlants" id="AET2Gv20540800.13">
    <property type="protein sequence ID" value="AET2Gv20540800.13"/>
    <property type="gene ID" value="AET2Gv20540800"/>
</dbReference>
<dbReference type="Gramene" id="AET2Gv20540800.3">
    <property type="protein sequence ID" value="AET2Gv20540800.3"/>
    <property type="gene ID" value="AET2Gv20540800"/>
</dbReference>
<reference evidence="3" key="2">
    <citation type="journal article" date="2017" name="Nat. Plants">
        <title>The Aegilops tauschii genome reveals multiple impacts of transposons.</title>
        <authorList>
            <person name="Zhao G."/>
            <person name="Zou C."/>
            <person name="Li K."/>
            <person name="Wang K."/>
            <person name="Li T."/>
            <person name="Gao L."/>
            <person name="Zhang X."/>
            <person name="Wang H."/>
            <person name="Yang Z."/>
            <person name="Liu X."/>
            <person name="Jiang W."/>
            <person name="Mao L."/>
            <person name="Kong X."/>
            <person name="Jiao Y."/>
            <person name="Jia J."/>
        </authorList>
    </citation>
    <scope>NUCLEOTIDE SEQUENCE [LARGE SCALE GENOMIC DNA]</scope>
    <source>
        <strain evidence="3">cv. AL8/78</strain>
    </source>
</reference>
<dbReference type="EnsemblPlants" id="AET2Gv20540800.1">
    <property type="protein sequence ID" value="AET2Gv20540800.1"/>
    <property type="gene ID" value="AET2Gv20540800"/>
</dbReference>
<organism evidence="2 3">
    <name type="scientific">Aegilops tauschii subsp. strangulata</name>
    <name type="common">Goatgrass</name>
    <dbReference type="NCBI Taxonomy" id="200361"/>
    <lineage>
        <taxon>Eukaryota</taxon>
        <taxon>Viridiplantae</taxon>
        <taxon>Streptophyta</taxon>
        <taxon>Embryophyta</taxon>
        <taxon>Tracheophyta</taxon>
        <taxon>Spermatophyta</taxon>
        <taxon>Magnoliopsida</taxon>
        <taxon>Liliopsida</taxon>
        <taxon>Poales</taxon>
        <taxon>Poaceae</taxon>
        <taxon>BOP clade</taxon>
        <taxon>Pooideae</taxon>
        <taxon>Triticodae</taxon>
        <taxon>Triticeae</taxon>
        <taxon>Triticinae</taxon>
        <taxon>Aegilops</taxon>
    </lineage>
</organism>
<dbReference type="EnsemblPlants" id="AET2Gv20540800.3">
    <property type="protein sequence ID" value="AET2Gv20540800.3"/>
    <property type="gene ID" value="AET2Gv20540800"/>
</dbReference>
<accession>A0A453BK25</accession>
<reference evidence="2" key="3">
    <citation type="journal article" date="2017" name="Nature">
        <title>Genome sequence of the progenitor of the wheat D genome Aegilops tauschii.</title>
        <authorList>
            <person name="Luo M.C."/>
            <person name="Gu Y.Q."/>
            <person name="Puiu D."/>
            <person name="Wang H."/>
            <person name="Twardziok S.O."/>
            <person name="Deal K.R."/>
            <person name="Huo N."/>
            <person name="Zhu T."/>
            <person name="Wang L."/>
            <person name="Wang Y."/>
            <person name="McGuire P.E."/>
            <person name="Liu S."/>
            <person name="Long H."/>
            <person name="Ramasamy R.K."/>
            <person name="Rodriguez J.C."/>
            <person name="Van S.L."/>
            <person name="Yuan L."/>
            <person name="Wang Z."/>
            <person name="Xia Z."/>
            <person name="Xiao L."/>
            <person name="Anderson O.D."/>
            <person name="Ouyang S."/>
            <person name="Liang Y."/>
            <person name="Zimin A.V."/>
            <person name="Pertea G."/>
            <person name="Qi P."/>
            <person name="Bennetzen J.L."/>
            <person name="Dai X."/>
            <person name="Dawson M.W."/>
            <person name="Muller H.G."/>
            <person name="Kugler K."/>
            <person name="Rivarola-Duarte L."/>
            <person name="Spannagl M."/>
            <person name="Mayer K.F.X."/>
            <person name="Lu F.H."/>
            <person name="Bevan M.W."/>
            <person name="Leroy P."/>
            <person name="Li P."/>
            <person name="You F.M."/>
            <person name="Sun Q."/>
            <person name="Liu Z."/>
            <person name="Lyons E."/>
            <person name="Wicker T."/>
            <person name="Salzberg S.L."/>
            <person name="Devos K.M."/>
            <person name="Dvorak J."/>
        </authorList>
    </citation>
    <scope>NUCLEOTIDE SEQUENCE [LARGE SCALE GENOMIC DNA]</scope>
    <source>
        <strain evidence="2">cv. AL8/78</strain>
    </source>
</reference>